<feature type="compositionally biased region" description="Basic residues" evidence="1">
    <location>
        <begin position="28"/>
        <end position="42"/>
    </location>
</feature>
<dbReference type="Proteomes" id="UP001232148">
    <property type="component" value="Unassembled WGS sequence"/>
</dbReference>
<feature type="region of interest" description="Disordered" evidence="1">
    <location>
        <begin position="28"/>
        <end position="58"/>
    </location>
</feature>
<proteinExistence type="predicted"/>
<organism evidence="2 3">
    <name type="scientific">Colletotrichum zoysiae</name>
    <dbReference type="NCBI Taxonomy" id="1216348"/>
    <lineage>
        <taxon>Eukaryota</taxon>
        <taxon>Fungi</taxon>
        <taxon>Dikarya</taxon>
        <taxon>Ascomycota</taxon>
        <taxon>Pezizomycotina</taxon>
        <taxon>Sordariomycetes</taxon>
        <taxon>Hypocreomycetidae</taxon>
        <taxon>Glomerellales</taxon>
        <taxon>Glomerellaceae</taxon>
        <taxon>Colletotrichum</taxon>
        <taxon>Colletotrichum graminicola species complex</taxon>
    </lineage>
</organism>
<name>A0AAD9H3Z4_9PEZI</name>
<evidence type="ECO:0000256" key="1">
    <source>
        <dbReference type="SAM" id="MobiDB-lite"/>
    </source>
</evidence>
<dbReference type="EMBL" id="MU843066">
    <property type="protein sequence ID" value="KAK2021995.1"/>
    <property type="molecule type" value="Genomic_DNA"/>
</dbReference>
<gene>
    <name evidence="2" type="ORF">LX32DRAFT_216073</name>
</gene>
<keyword evidence="3" id="KW-1185">Reference proteome</keyword>
<evidence type="ECO:0000313" key="2">
    <source>
        <dbReference type="EMBL" id="KAK2021995.1"/>
    </source>
</evidence>
<protein>
    <submittedName>
        <fullName evidence="2">Uncharacterized protein</fullName>
    </submittedName>
</protein>
<sequence>MHNSSEGWNSKRVGLGCSQSSACARLQRRNRRKCPRRGRGRGGKTNGWRRASGKTPDTCTGVLCSLQCTDCV</sequence>
<accession>A0AAD9H3Z4</accession>
<dbReference type="AlphaFoldDB" id="A0AAD9H3Z4"/>
<evidence type="ECO:0000313" key="3">
    <source>
        <dbReference type="Proteomes" id="UP001232148"/>
    </source>
</evidence>
<comment type="caution">
    <text evidence="2">The sequence shown here is derived from an EMBL/GenBank/DDBJ whole genome shotgun (WGS) entry which is preliminary data.</text>
</comment>
<reference evidence="2" key="1">
    <citation type="submission" date="2021-06" db="EMBL/GenBank/DDBJ databases">
        <title>Comparative genomics, transcriptomics and evolutionary studies reveal genomic signatures of adaptation to plant cell wall in hemibiotrophic fungi.</title>
        <authorList>
            <consortium name="DOE Joint Genome Institute"/>
            <person name="Baroncelli R."/>
            <person name="Diaz J.F."/>
            <person name="Benocci T."/>
            <person name="Peng M."/>
            <person name="Battaglia E."/>
            <person name="Haridas S."/>
            <person name="Andreopoulos W."/>
            <person name="Labutti K."/>
            <person name="Pangilinan J."/>
            <person name="Floch G.L."/>
            <person name="Makela M.R."/>
            <person name="Henrissat B."/>
            <person name="Grigoriev I.V."/>
            <person name="Crouch J.A."/>
            <person name="De Vries R.P."/>
            <person name="Sukno S.A."/>
            <person name="Thon M.R."/>
        </authorList>
    </citation>
    <scope>NUCLEOTIDE SEQUENCE</scope>
    <source>
        <strain evidence="2">MAFF235873</strain>
    </source>
</reference>